<name>A0ABS8STK6_DATST</name>
<evidence type="ECO:0000313" key="1">
    <source>
        <dbReference type="EMBL" id="MCD7462163.1"/>
    </source>
</evidence>
<accession>A0ABS8STK6</accession>
<comment type="caution">
    <text evidence="1">The sequence shown here is derived from an EMBL/GenBank/DDBJ whole genome shotgun (WGS) entry which is preliminary data.</text>
</comment>
<dbReference type="Proteomes" id="UP000823775">
    <property type="component" value="Unassembled WGS sequence"/>
</dbReference>
<evidence type="ECO:0000313" key="2">
    <source>
        <dbReference type="Proteomes" id="UP000823775"/>
    </source>
</evidence>
<protein>
    <submittedName>
        <fullName evidence="1">Uncharacterized protein</fullName>
    </submittedName>
</protein>
<organism evidence="1 2">
    <name type="scientific">Datura stramonium</name>
    <name type="common">Jimsonweed</name>
    <name type="synonym">Common thornapple</name>
    <dbReference type="NCBI Taxonomy" id="4076"/>
    <lineage>
        <taxon>Eukaryota</taxon>
        <taxon>Viridiplantae</taxon>
        <taxon>Streptophyta</taxon>
        <taxon>Embryophyta</taxon>
        <taxon>Tracheophyta</taxon>
        <taxon>Spermatophyta</taxon>
        <taxon>Magnoliopsida</taxon>
        <taxon>eudicotyledons</taxon>
        <taxon>Gunneridae</taxon>
        <taxon>Pentapetalae</taxon>
        <taxon>asterids</taxon>
        <taxon>lamiids</taxon>
        <taxon>Solanales</taxon>
        <taxon>Solanaceae</taxon>
        <taxon>Solanoideae</taxon>
        <taxon>Datureae</taxon>
        <taxon>Datura</taxon>
    </lineage>
</organism>
<keyword evidence="2" id="KW-1185">Reference proteome</keyword>
<reference evidence="1 2" key="1">
    <citation type="journal article" date="2021" name="BMC Genomics">
        <title>Datura genome reveals duplications of psychoactive alkaloid biosynthetic genes and high mutation rate following tissue culture.</title>
        <authorList>
            <person name="Rajewski A."/>
            <person name="Carter-House D."/>
            <person name="Stajich J."/>
            <person name="Litt A."/>
        </authorList>
    </citation>
    <scope>NUCLEOTIDE SEQUENCE [LARGE SCALE GENOMIC DNA]</scope>
    <source>
        <strain evidence="1">AR-01</strain>
    </source>
</reference>
<gene>
    <name evidence="1" type="ORF">HAX54_047899</name>
</gene>
<proteinExistence type="predicted"/>
<feature type="non-terminal residue" evidence="1">
    <location>
        <position position="79"/>
    </location>
</feature>
<sequence>VLVGRNSEGNCYSCREVSRSFGNSLSQRSQKMVVVVGLNNVVVFRKLVQAQVNSFEIFTLAKRYRRMTLLWKVLVEILE</sequence>
<dbReference type="EMBL" id="JACEIK010000783">
    <property type="protein sequence ID" value="MCD7462163.1"/>
    <property type="molecule type" value="Genomic_DNA"/>
</dbReference>
<feature type="non-terminal residue" evidence="1">
    <location>
        <position position="1"/>
    </location>
</feature>